<gene>
    <name evidence="1" type="ORF">HK103_001258</name>
</gene>
<evidence type="ECO:0008006" key="3">
    <source>
        <dbReference type="Google" id="ProtNLM"/>
    </source>
</evidence>
<dbReference type="Proteomes" id="UP001210925">
    <property type="component" value="Unassembled WGS sequence"/>
</dbReference>
<protein>
    <recommendedName>
        <fullName evidence="3">Cytochrome b mRNA-processing protein 4</fullName>
    </recommendedName>
</protein>
<dbReference type="EMBL" id="JADGKB010000013">
    <property type="protein sequence ID" value="KAJ3260182.1"/>
    <property type="molecule type" value="Genomic_DNA"/>
</dbReference>
<comment type="caution">
    <text evidence="1">The sequence shown here is derived from an EMBL/GenBank/DDBJ whole genome shotgun (WGS) entry which is preliminary data.</text>
</comment>
<evidence type="ECO:0000313" key="1">
    <source>
        <dbReference type="EMBL" id="KAJ3260182.1"/>
    </source>
</evidence>
<name>A0AAD5Y795_9FUNG</name>
<sequence>MTKFQRFLSFTLKSTLAWVVFVGGGYQLMKSIGPSEEELKRKINEQRAKRGEKEWQVDTDIYKKQIQMIIENSKGDKPVWDVQWGTKK</sequence>
<proteinExistence type="predicted"/>
<evidence type="ECO:0000313" key="2">
    <source>
        <dbReference type="Proteomes" id="UP001210925"/>
    </source>
</evidence>
<reference evidence="1" key="1">
    <citation type="submission" date="2020-05" db="EMBL/GenBank/DDBJ databases">
        <title>Phylogenomic resolution of chytrid fungi.</title>
        <authorList>
            <person name="Stajich J.E."/>
            <person name="Amses K."/>
            <person name="Simmons R."/>
            <person name="Seto K."/>
            <person name="Myers J."/>
            <person name="Bonds A."/>
            <person name="Quandt C.A."/>
            <person name="Barry K."/>
            <person name="Liu P."/>
            <person name="Grigoriev I."/>
            <person name="Longcore J.E."/>
            <person name="James T.Y."/>
        </authorList>
    </citation>
    <scope>NUCLEOTIDE SEQUENCE</scope>
    <source>
        <strain evidence="1">PLAUS21</strain>
    </source>
</reference>
<organism evidence="1 2">
    <name type="scientific">Boothiomyces macroporosus</name>
    <dbReference type="NCBI Taxonomy" id="261099"/>
    <lineage>
        <taxon>Eukaryota</taxon>
        <taxon>Fungi</taxon>
        <taxon>Fungi incertae sedis</taxon>
        <taxon>Chytridiomycota</taxon>
        <taxon>Chytridiomycota incertae sedis</taxon>
        <taxon>Chytridiomycetes</taxon>
        <taxon>Rhizophydiales</taxon>
        <taxon>Terramycetaceae</taxon>
        <taxon>Boothiomyces</taxon>
    </lineage>
</organism>
<keyword evidence="2" id="KW-1185">Reference proteome</keyword>
<accession>A0AAD5Y795</accession>
<dbReference type="AlphaFoldDB" id="A0AAD5Y795"/>